<gene>
    <name evidence="8" type="ORF">VHUM_04081</name>
</gene>
<dbReference type="AlphaFoldDB" id="A0A7D8UWV3"/>
<feature type="binding site" evidence="6">
    <location>
        <position position="184"/>
    </location>
    <ligand>
        <name>substrate</name>
    </ligand>
</feature>
<evidence type="ECO:0000256" key="3">
    <source>
        <dbReference type="ARBA" id="ARBA00012922"/>
    </source>
</evidence>
<dbReference type="Pfam" id="PF01425">
    <property type="entry name" value="Amidase"/>
    <property type="match status" value="1"/>
</dbReference>
<accession>A0A7D8UWV3</accession>
<feature type="active site" description="Acyl-ester intermediate" evidence="5">
    <location>
        <position position="233"/>
    </location>
</feature>
<comment type="similarity">
    <text evidence="2">Belongs to the amidase family.</text>
</comment>
<keyword evidence="9" id="KW-1185">Reference proteome</keyword>
<evidence type="ECO:0000256" key="4">
    <source>
        <dbReference type="ARBA" id="ARBA00022801"/>
    </source>
</evidence>
<dbReference type="GO" id="GO:0004040">
    <property type="term" value="F:amidase activity"/>
    <property type="evidence" value="ECO:0007669"/>
    <property type="project" value="UniProtKB-EC"/>
</dbReference>
<evidence type="ECO:0000256" key="5">
    <source>
        <dbReference type="PIRSR" id="PIRSR001221-1"/>
    </source>
</evidence>
<feature type="active site" description="Charge relay system" evidence="5">
    <location>
        <position position="135"/>
    </location>
</feature>
<dbReference type="EC" id="3.5.1.4" evidence="3"/>
<dbReference type="Proteomes" id="UP000473826">
    <property type="component" value="Unassembled WGS sequence"/>
</dbReference>
<evidence type="ECO:0000256" key="2">
    <source>
        <dbReference type="ARBA" id="ARBA00009199"/>
    </source>
</evidence>
<dbReference type="Gene3D" id="3.90.1300.10">
    <property type="entry name" value="Amidase signature (AS) domain"/>
    <property type="match status" value="1"/>
</dbReference>
<protein>
    <recommendedName>
        <fullName evidence="3">amidase</fullName>
        <ecNumber evidence="3">3.5.1.4</ecNumber>
    </recommendedName>
</protein>
<dbReference type="InterPro" id="IPR020556">
    <property type="entry name" value="Amidase_CS"/>
</dbReference>
<dbReference type="PROSITE" id="PS00571">
    <property type="entry name" value="AMIDASES"/>
    <property type="match status" value="1"/>
</dbReference>
<dbReference type="SUPFAM" id="SSF75304">
    <property type="entry name" value="Amidase signature (AS) enzymes"/>
    <property type="match status" value="1"/>
</dbReference>
<name>A0A7D8UWV3_VANHU</name>
<evidence type="ECO:0000259" key="7">
    <source>
        <dbReference type="Pfam" id="PF01425"/>
    </source>
</evidence>
<organism evidence="8 9">
    <name type="scientific">Vanrija humicola</name>
    <name type="common">Yeast</name>
    <name type="synonym">Cryptococcus humicola</name>
    <dbReference type="NCBI Taxonomy" id="5417"/>
    <lineage>
        <taxon>Eukaryota</taxon>
        <taxon>Fungi</taxon>
        <taxon>Dikarya</taxon>
        <taxon>Basidiomycota</taxon>
        <taxon>Agaricomycotina</taxon>
        <taxon>Tremellomycetes</taxon>
        <taxon>Trichosporonales</taxon>
        <taxon>Trichosporonaceae</taxon>
        <taxon>Vanrija</taxon>
    </lineage>
</organism>
<dbReference type="PANTHER" id="PTHR46072">
    <property type="entry name" value="AMIDASE-RELATED-RELATED"/>
    <property type="match status" value="1"/>
</dbReference>
<feature type="active site" description="Charge relay system" evidence="5">
    <location>
        <position position="209"/>
    </location>
</feature>
<evidence type="ECO:0000256" key="1">
    <source>
        <dbReference type="ARBA" id="ARBA00001311"/>
    </source>
</evidence>
<feature type="binding site" evidence="6">
    <location>
        <position position="209"/>
    </location>
    <ligand>
        <name>substrate</name>
    </ligand>
</feature>
<dbReference type="PIRSF" id="PIRSF001221">
    <property type="entry name" value="Amidase_fungi"/>
    <property type="match status" value="1"/>
</dbReference>
<sequence length="546" mass="58619">MSPAKIPRPAAELAADAIAVRDSTIPAAYRLPKNTQLPKNVTTVLESSGILSAAELAIVDLDATRLAEAIAARKYSAVEVTTAYVKAASVAQQVTNCLVELFAAEALERAAELDAEFERTGKVTGPFHGVPVSIKDHLDVKGHDSPSGFLDMIGNVAKEDAHMVEILRNAGAVFYCKTTNPQSLMHLETECYLGVTASPWNTDLTAGGSSGGEGALIGMKGSPIGIGTDIGGSVRSPAAACGIYSFKPSVRRLPYGGANIPVGPAGYEGILGTHGPMARGVDDLEKYMRLVASTEPWKRDPTVVSDPPSLDVKPWREVTPKRLRVGILRDDGVVRPVAPIRRALDAAVAKLKASGDFDVVDYAPFRSADNWEIISALYWPDNGKAVYDHIAGTGERVVPLTEWIISQAGGRQRSTEELWQLVARRDAFRSAFAAHWQAAGIDILLTPVGPSPAPAHNTARYWNYTSFWNLVNYPAVVFPTGAHVDPATDAEDGAYSPRNDAEAYVYDCYDAAQSEAAPLCLQTVGYIGYEEETLWATKKIVEAIQK</sequence>
<keyword evidence="4" id="KW-0378">Hydrolase</keyword>
<evidence type="ECO:0000256" key="6">
    <source>
        <dbReference type="PIRSR" id="PIRSR001221-2"/>
    </source>
</evidence>
<comment type="catalytic activity">
    <reaction evidence="1">
        <text>a monocarboxylic acid amide + H2O = a monocarboxylate + NH4(+)</text>
        <dbReference type="Rhea" id="RHEA:12020"/>
        <dbReference type="ChEBI" id="CHEBI:15377"/>
        <dbReference type="ChEBI" id="CHEBI:28938"/>
        <dbReference type="ChEBI" id="CHEBI:35757"/>
        <dbReference type="ChEBI" id="CHEBI:83628"/>
        <dbReference type="EC" id="3.5.1.4"/>
    </reaction>
</comment>
<dbReference type="InterPro" id="IPR023631">
    <property type="entry name" value="Amidase_dom"/>
</dbReference>
<dbReference type="PANTHER" id="PTHR46072:SF4">
    <property type="entry name" value="AMIDASE C550.07-RELATED"/>
    <property type="match status" value="1"/>
</dbReference>
<evidence type="ECO:0000313" key="8">
    <source>
        <dbReference type="EMBL" id="TXT04813.1"/>
    </source>
</evidence>
<feature type="binding site" evidence="6">
    <location>
        <begin position="230"/>
        <end position="233"/>
    </location>
    <ligand>
        <name>substrate</name>
    </ligand>
</feature>
<reference evidence="8 9" key="1">
    <citation type="journal article" date="2019" name="PLoS Genet.">
        <title>Convergent evolution of linked mating-type loci in basidiomycete fungi.</title>
        <authorList>
            <person name="Sun S."/>
            <person name="Coelho M.A."/>
            <person name="Heitman J."/>
            <person name="Nowrousian M."/>
        </authorList>
    </citation>
    <scope>NUCLEOTIDE SEQUENCE [LARGE SCALE GENOMIC DNA]</scope>
    <source>
        <strain evidence="8 9">CBS 4282</strain>
    </source>
</reference>
<proteinExistence type="inferred from homology"/>
<dbReference type="EMBL" id="QKWK01000014">
    <property type="protein sequence ID" value="TXT04813.1"/>
    <property type="molecule type" value="Genomic_DNA"/>
</dbReference>
<feature type="domain" description="Amidase" evidence="7">
    <location>
        <begin position="79"/>
        <end position="489"/>
    </location>
</feature>
<evidence type="ECO:0000313" key="9">
    <source>
        <dbReference type="Proteomes" id="UP000473826"/>
    </source>
</evidence>
<dbReference type="OrthoDB" id="6428749at2759"/>
<dbReference type="InterPro" id="IPR036928">
    <property type="entry name" value="AS_sf"/>
</dbReference>
<comment type="caution">
    <text evidence="8">The sequence shown here is derived from an EMBL/GenBank/DDBJ whole genome shotgun (WGS) entry which is preliminary data.</text>
</comment>